<accession>A0ABN9LTA8</accession>
<keyword evidence="3" id="KW-0393">Immunoglobulin domain</keyword>
<sequence>MHWDYGEYSCRAAWLDLAEERGTLAHQCCSKGTPLPVSVRVTHNRVPFHHPAFSIPDLLLQCPAFSIPDLLSTSRSLPSPSDDSSSRVLFLFSLPGPPPPRPVFNVSARSDSLSVYRGERGGGVVHHHHRRAGCGASRRCPPLPPPPSTLAVPPLSLLRVTSAVHSLPPPCDVCCPTLSLLRVTSAVHSLPPPCDVCCPLSPSSITWRSRSRGSCSGPGGSSVFLASADRSAQVRHSRRNSSSEVSLERVSDMEYRLRVYGCQEEDAGGHYCIVTPWVRSREGGWSQQETVTSAMMSLSVRMDLLSAFQGSAADRSRTVAPRRPLVLPHRILQFPLLL</sequence>
<evidence type="ECO:0000256" key="1">
    <source>
        <dbReference type="ARBA" id="ARBA00022729"/>
    </source>
</evidence>
<dbReference type="InterPro" id="IPR051102">
    <property type="entry name" value="IgSF_V-set/TM_domain"/>
</dbReference>
<evidence type="ECO:0000313" key="5">
    <source>
        <dbReference type="Proteomes" id="UP001176940"/>
    </source>
</evidence>
<organism evidence="4 5">
    <name type="scientific">Ranitomeya imitator</name>
    <name type="common">mimic poison frog</name>
    <dbReference type="NCBI Taxonomy" id="111125"/>
    <lineage>
        <taxon>Eukaryota</taxon>
        <taxon>Metazoa</taxon>
        <taxon>Chordata</taxon>
        <taxon>Craniata</taxon>
        <taxon>Vertebrata</taxon>
        <taxon>Euteleostomi</taxon>
        <taxon>Amphibia</taxon>
        <taxon>Batrachia</taxon>
        <taxon>Anura</taxon>
        <taxon>Neobatrachia</taxon>
        <taxon>Hyloidea</taxon>
        <taxon>Dendrobatidae</taxon>
        <taxon>Dendrobatinae</taxon>
        <taxon>Ranitomeya</taxon>
    </lineage>
</organism>
<dbReference type="Proteomes" id="UP001176940">
    <property type="component" value="Unassembled WGS sequence"/>
</dbReference>
<dbReference type="PANTHER" id="PTHR12207:SF3">
    <property type="entry name" value="PROSTAGLANDIN F2 RECEPTOR NEGATIVE REGULATOR"/>
    <property type="match status" value="1"/>
</dbReference>
<reference evidence="4" key="1">
    <citation type="submission" date="2023-07" db="EMBL/GenBank/DDBJ databases">
        <authorList>
            <person name="Stuckert A."/>
        </authorList>
    </citation>
    <scope>NUCLEOTIDE SEQUENCE</scope>
</reference>
<protein>
    <recommendedName>
        <fullName evidence="6">Ig-like domain-containing protein</fullName>
    </recommendedName>
</protein>
<comment type="caution">
    <text evidence="4">The sequence shown here is derived from an EMBL/GenBank/DDBJ whole genome shotgun (WGS) entry which is preliminary data.</text>
</comment>
<evidence type="ECO:0000256" key="3">
    <source>
        <dbReference type="ARBA" id="ARBA00023319"/>
    </source>
</evidence>
<proteinExistence type="predicted"/>
<evidence type="ECO:0008006" key="6">
    <source>
        <dbReference type="Google" id="ProtNLM"/>
    </source>
</evidence>
<keyword evidence="2" id="KW-1015">Disulfide bond</keyword>
<gene>
    <name evidence="4" type="ORF">RIMI_LOCUS11563578</name>
</gene>
<name>A0ABN9LTA8_9NEOB</name>
<keyword evidence="5" id="KW-1185">Reference proteome</keyword>
<evidence type="ECO:0000313" key="4">
    <source>
        <dbReference type="EMBL" id="CAJ0947070.1"/>
    </source>
</evidence>
<keyword evidence="1" id="KW-0732">Signal</keyword>
<dbReference type="EMBL" id="CAUEEQ010026337">
    <property type="protein sequence ID" value="CAJ0947070.1"/>
    <property type="molecule type" value="Genomic_DNA"/>
</dbReference>
<dbReference type="PANTHER" id="PTHR12207">
    <property type="entry name" value="V-SET AND TRANSMEMBRANE DOMAIN-CONTAINING PROTEIN"/>
    <property type="match status" value="1"/>
</dbReference>
<evidence type="ECO:0000256" key="2">
    <source>
        <dbReference type="ARBA" id="ARBA00023157"/>
    </source>
</evidence>